<name>A0A2P2IVV3_RHIMU</name>
<dbReference type="EMBL" id="GGEC01004834">
    <property type="protein sequence ID" value="MBW85317.1"/>
    <property type="molecule type" value="Transcribed_RNA"/>
</dbReference>
<feature type="region of interest" description="Disordered" evidence="1">
    <location>
        <begin position="1"/>
        <end position="20"/>
    </location>
</feature>
<accession>A0A2P2IVV3</accession>
<sequence>MSVPVKLATSLKDSEGSLNI</sequence>
<protein>
    <submittedName>
        <fullName evidence="2">Uncharacterized protein</fullName>
    </submittedName>
</protein>
<evidence type="ECO:0000256" key="1">
    <source>
        <dbReference type="SAM" id="MobiDB-lite"/>
    </source>
</evidence>
<evidence type="ECO:0000313" key="2">
    <source>
        <dbReference type="EMBL" id="MBW85317.1"/>
    </source>
</evidence>
<reference evidence="2" key="1">
    <citation type="submission" date="2018-02" db="EMBL/GenBank/DDBJ databases">
        <title>Rhizophora mucronata_Transcriptome.</title>
        <authorList>
            <person name="Meera S.P."/>
            <person name="Sreeshan A."/>
            <person name="Augustine A."/>
        </authorList>
    </citation>
    <scope>NUCLEOTIDE SEQUENCE</scope>
    <source>
        <tissue evidence="2">Leaf</tissue>
    </source>
</reference>
<dbReference type="AlphaFoldDB" id="A0A2P2IVV3"/>
<proteinExistence type="predicted"/>
<organism evidence="2">
    <name type="scientific">Rhizophora mucronata</name>
    <name type="common">Asiatic mangrove</name>
    <dbReference type="NCBI Taxonomy" id="61149"/>
    <lineage>
        <taxon>Eukaryota</taxon>
        <taxon>Viridiplantae</taxon>
        <taxon>Streptophyta</taxon>
        <taxon>Embryophyta</taxon>
        <taxon>Tracheophyta</taxon>
        <taxon>Spermatophyta</taxon>
        <taxon>Magnoliopsida</taxon>
        <taxon>eudicotyledons</taxon>
        <taxon>Gunneridae</taxon>
        <taxon>Pentapetalae</taxon>
        <taxon>rosids</taxon>
        <taxon>fabids</taxon>
        <taxon>Malpighiales</taxon>
        <taxon>Rhizophoraceae</taxon>
        <taxon>Rhizophora</taxon>
    </lineage>
</organism>